<proteinExistence type="predicted"/>
<dbReference type="Proteomes" id="UP001501411">
    <property type="component" value="Unassembled WGS sequence"/>
</dbReference>
<protein>
    <recommendedName>
        <fullName evidence="4">Polysaccharide biosynthesis protein</fullName>
    </recommendedName>
</protein>
<keyword evidence="1" id="KW-0812">Transmembrane</keyword>
<evidence type="ECO:0000313" key="3">
    <source>
        <dbReference type="Proteomes" id="UP001501411"/>
    </source>
</evidence>
<feature type="transmembrane region" description="Helical" evidence="1">
    <location>
        <begin position="12"/>
        <end position="32"/>
    </location>
</feature>
<organism evidence="2 3">
    <name type="scientific">Olivibacter ginsenosidimutans</name>
    <dbReference type="NCBI Taxonomy" id="1176537"/>
    <lineage>
        <taxon>Bacteria</taxon>
        <taxon>Pseudomonadati</taxon>
        <taxon>Bacteroidota</taxon>
        <taxon>Sphingobacteriia</taxon>
        <taxon>Sphingobacteriales</taxon>
        <taxon>Sphingobacteriaceae</taxon>
        <taxon>Olivibacter</taxon>
    </lineage>
</organism>
<reference evidence="3" key="1">
    <citation type="journal article" date="2019" name="Int. J. Syst. Evol. Microbiol.">
        <title>The Global Catalogue of Microorganisms (GCM) 10K type strain sequencing project: providing services to taxonomists for standard genome sequencing and annotation.</title>
        <authorList>
            <consortium name="The Broad Institute Genomics Platform"/>
            <consortium name="The Broad Institute Genome Sequencing Center for Infectious Disease"/>
            <person name="Wu L."/>
            <person name="Ma J."/>
        </authorList>
    </citation>
    <scope>NUCLEOTIDE SEQUENCE [LARGE SCALE GENOMIC DNA]</scope>
    <source>
        <strain evidence="3">JCM 18200</strain>
    </source>
</reference>
<evidence type="ECO:0000256" key="1">
    <source>
        <dbReference type="SAM" id="Phobius"/>
    </source>
</evidence>
<accession>A0ABP9ADC9</accession>
<sequence>MLRQFFKIYFSSFTLLIGFNLFMSVLAVLLFLQEGFDLYGVYLISVLIKSVGYLFSVAIERMFYANRVYFFKNLGLSYRWIFTYLFLLDFGYYLLILIGCRIIGNFT</sequence>
<dbReference type="EMBL" id="BAABIQ010000002">
    <property type="protein sequence ID" value="GAA4779054.1"/>
    <property type="molecule type" value="Genomic_DNA"/>
</dbReference>
<gene>
    <name evidence="2" type="ORF">GCM10023231_02140</name>
</gene>
<keyword evidence="1" id="KW-1133">Transmembrane helix</keyword>
<comment type="caution">
    <text evidence="2">The sequence shown here is derived from an EMBL/GenBank/DDBJ whole genome shotgun (WGS) entry which is preliminary data.</text>
</comment>
<keyword evidence="3" id="KW-1185">Reference proteome</keyword>
<evidence type="ECO:0008006" key="4">
    <source>
        <dbReference type="Google" id="ProtNLM"/>
    </source>
</evidence>
<name>A0ABP9ADC9_9SPHI</name>
<evidence type="ECO:0000313" key="2">
    <source>
        <dbReference type="EMBL" id="GAA4779054.1"/>
    </source>
</evidence>
<feature type="transmembrane region" description="Helical" evidence="1">
    <location>
        <begin position="38"/>
        <end position="59"/>
    </location>
</feature>
<feature type="transmembrane region" description="Helical" evidence="1">
    <location>
        <begin position="80"/>
        <end position="104"/>
    </location>
</feature>
<keyword evidence="1" id="KW-0472">Membrane</keyword>